<keyword evidence="3" id="KW-0378">Hydrolase</keyword>
<dbReference type="AlphaFoldDB" id="A0A261G1G4"/>
<dbReference type="InterPro" id="IPR011856">
    <property type="entry name" value="tRNA_endonuc-like_dom_sf"/>
</dbReference>
<dbReference type="PANTHER" id="PTHR34039:SF1">
    <property type="entry name" value="UPF0102 PROTEIN YRAN"/>
    <property type="match status" value="1"/>
</dbReference>
<dbReference type="OrthoDB" id="9794876at2"/>
<dbReference type="Pfam" id="PF02021">
    <property type="entry name" value="UPF0102"/>
    <property type="match status" value="1"/>
</dbReference>
<dbReference type="NCBIfam" id="NF009154">
    <property type="entry name" value="PRK12497.3-3"/>
    <property type="match status" value="1"/>
</dbReference>
<dbReference type="CDD" id="cd20736">
    <property type="entry name" value="PoNe_Nuclease"/>
    <property type="match status" value="1"/>
</dbReference>
<dbReference type="GO" id="GO:0004519">
    <property type="term" value="F:endonuclease activity"/>
    <property type="evidence" value="ECO:0007669"/>
    <property type="project" value="UniProtKB-KW"/>
</dbReference>
<dbReference type="InterPro" id="IPR003509">
    <property type="entry name" value="UPF0102_YraN-like"/>
</dbReference>
<comment type="similarity">
    <text evidence="1 2">Belongs to the UPF0102 family.</text>
</comment>
<gene>
    <name evidence="3" type="ORF">BHAP_0762</name>
</gene>
<keyword evidence="4" id="KW-1185">Reference proteome</keyword>
<dbReference type="Gene3D" id="3.40.1350.10">
    <property type="match status" value="1"/>
</dbReference>
<evidence type="ECO:0000256" key="1">
    <source>
        <dbReference type="ARBA" id="ARBA00006738"/>
    </source>
</evidence>
<organism evidence="3 4">
    <name type="scientific">Bifidobacterium hapali</name>
    <dbReference type="NCBI Taxonomy" id="1630172"/>
    <lineage>
        <taxon>Bacteria</taxon>
        <taxon>Bacillati</taxon>
        <taxon>Actinomycetota</taxon>
        <taxon>Actinomycetes</taxon>
        <taxon>Bifidobacteriales</taxon>
        <taxon>Bifidobacteriaceae</taxon>
        <taxon>Bifidobacterium</taxon>
    </lineage>
</organism>
<dbReference type="SUPFAM" id="SSF52980">
    <property type="entry name" value="Restriction endonuclease-like"/>
    <property type="match status" value="1"/>
</dbReference>
<evidence type="ECO:0000313" key="3">
    <source>
        <dbReference type="EMBL" id="OZG65013.1"/>
    </source>
</evidence>
<proteinExistence type="inferred from homology"/>
<dbReference type="HAMAP" id="MF_00048">
    <property type="entry name" value="UPF0102"/>
    <property type="match status" value="1"/>
</dbReference>
<dbReference type="PANTHER" id="PTHR34039">
    <property type="entry name" value="UPF0102 PROTEIN YRAN"/>
    <property type="match status" value="1"/>
</dbReference>
<dbReference type="Proteomes" id="UP000216074">
    <property type="component" value="Unassembled WGS sequence"/>
</dbReference>
<accession>A0A261G1G4</accession>
<reference evidence="3 4" key="1">
    <citation type="journal article" date="2017" name="BMC Genomics">
        <title>Comparative genomic and phylogenomic analyses of the Bifidobacteriaceae family.</title>
        <authorList>
            <person name="Lugli G.A."/>
            <person name="Milani C."/>
            <person name="Turroni F."/>
            <person name="Duranti S."/>
            <person name="Mancabelli L."/>
            <person name="Mangifesta M."/>
            <person name="Ferrario C."/>
            <person name="Modesto M."/>
            <person name="Mattarelli P."/>
            <person name="Jiri K."/>
            <person name="van Sinderen D."/>
            <person name="Ventura M."/>
        </authorList>
    </citation>
    <scope>NUCLEOTIDE SEQUENCE [LARGE SCALE GENOMIC DNA]</scope>
    <source>
        <strain evidence="3 4">DSM 100202</strain>
    </source>
</reference>
<keyword evidence="3" id="KW-0540">Nuclease</keyword>
<keyword evidence="3" id="KW-0255">Endonuclease</keyword>
<dbReference type="GO" id="GO:0003676">
    <property type="term" value="F:nucleic acid binding"/>
    <property type="evidence" value="ECO:0007669"/>
    <property type="project" value="InterPro"/>
</dbReference>
<evidence type="ECO:0000313" key="4">
    <source>
        <dbReference type="Proteomes" id="UP000216074"/>
    </source>
</evidence>
<dbReference type="EMBL" id="MWWY01000015">
    <property type="protein sequence ID" value="OZG65013.1"/>
    <property type="molecule type" value="Genomic_DNA"/>
</dbReference>
<name>A0A261G1G4_9BIFI</name>
<comment type="caution">
    <text evidence="3">The sequence shown here is derived from an EMBL/GenBank/DDBJ whole genome shotgun (WGS) entry which is preliminary data.</text>
</comment>
<dbReference type="InterPro" id="IPR011335">
    <property type="entry name" value="Restrct_endonuc-II-like"/>
</dbReference>
<evidence type="ECO:0000256" key="2">
    <source>
        <dbReference type="HAMAP-Rule" id="MF_00048"/>
    </source>
</evidence>
<sequence>MNDVPPDQLTLQELYDAIADYTLPPAMLGVLGEHIAARWLEEHGYTVISRNWHSRFGELDLVVMNADRRLIFVEVKTRRSTRFGIPQESVTARKQANLKRTVAYWFMEPEHRIPHIGTRFDVIAILAPIGMEPTVNHIEGAF</sequence>
<protein>
    <recommendedName>
        <fullName evidence="2">UPF0102 protein BHAP_0762</fullName>
    </recommendedName>
</protein>
<dbReference type="NCBIfam" id="NF009150">
    <property type="entry name" value="PRK12497.1-3"/>
    <property type="match status" value="1"/>
</dbReference>
<dbReference type="NCBIfam" id="TIGR00252">
    <property type="entry name" value="YraN family protein"/>
    <property type="match status" value="1"/>
</dbReference>